<feature type="compositionally biased region" description="Low complexity" evidence="1">
    <location>
        <begin position="226"/>
        <end position="236"/>
    </location>
</feature>
<feature type="compositionally biased region" description="Basic residues" evidence="1">
    <location>
        <begin position="237"/>
        <end position="248"/>
    </location>
</feature>
<evidence type="ECO:0000256" key="1">
    <source>
        <dbReference type="SAM" id="MobiDB-lite"/>
    </source>
</evidence>
<dbReference type="Proteomes" id="UP000291116">
    <property type="component" value="Unassembled WGS sequence"/>
</dbReference>
<feature type="region of interest" description="Disordered" evidence="1">
    <location>
        <begin position="58"/>
        <end position="78"/>
    </location>
</feature>
<feature type="region of interest" description="Disordered" evidence="1">
    <location>
        <begin position="27"/>
        <end position="46"/>
    </location>
</feature>
<feature type="compositionally biased region" description="Polar residues" evidence="1">
    <location>
        <begin position="210"/>
        <end position="220"/>
    </location>
</feature>
<reference evidence="2 3" key="1">
    <citation type="submission" date="2019-01" db="EMBL/GenBank/DDBJ databases">
        <authorList>
            <person name="Ferrante I. M."/>
        </authorList>
    </citation>
    <scope>NUCLEOTIDE SEQUENCE [LARGE SCALE GENOMIC DNA]</scope>
    <source>
        <strain evidence="2 3">B856</strain>
    </source>
</reference>
<feature type="compositionally biased region" description="Polar residues" evidence="1">
    <location>
        <begin position="183"/>
        <end position="192"/>
    </location>
</feature>
<organism evidence="2 3">
    <name type="scientific">Pseudo-nitzschia multistriata</name>
    <dbReference type="NCBI Taxonomy" id="183589"/>
    <lineage>
        <taxon>Eukaryota</taxon>
        <taxon>Sar</taxon>
        <taxon>Stramenopiles</taxon>
        <taxon>Ochrophyta</taxon>
        <taxon>Bacillariophyta</taxon>
        <taxon>Bacillariophyceae</taxon>
        <taxon>Bacillariophycidae</taxon>
        <taxon>Bacillariales</taxon>
        <taxon>Bacillariaceae</taxon>
        <taxon>Pseudo-nitzschia</taxon>
    </lineage>
</organism>
<accession>A0A448YVH9</accession>
<keyword evidence="3" id="KW-1185">Reference proteome</keyword>
<feature type="region of interest" description="Disordered" evidence="1">
    <location>
        <begin position="148"/>
        <end position="267"/>
    </location>
</feature>
<sequence length="289" mass="31334">MNCGLGLDSPVREALGGWLCFVGARKEEPDTPSTVDLSQDGTDYGDRIHDDDDIVDNGGVFPSHRNPDRARATPPRPPEEPVVEGVCIDCAEPYGHCTCGDRHRGLLPVACDSGLPGCSPIVCGDCMRCQNHCTCHCEKHSKVVRVGARKPKRTHGHRPPTTPRSSEFSTGALGCGRRGSVGTAATESNDSYQADLERYRNGTEIPTARASASTLPRSNVSGGNGHASAGAGTSPQQKRRQLQQRQRQRPTPPEVHGSRIQRQNQAYYDNGALKQVWRLTNKSQERGAF</sequence>
<gene>
    <name evidence="2" type="ORF">PSNMU_V1.4_AUG-EV-PASAV3_0004920</name>
</gene>
<dbReference type="EMBL" id="CAACVS010000009">
    <property type="protein sequence ID" value="VEU33802.1"/>
    <property type="molecule type" value="Genomic_DNA"/>
</dbReference>
<evidence type="ECO:0000313" key="3">
    <source>
        <dbReference type="Proteomes" id="UP000291116"/>
    </source>
</evidence>
<name>A0A448YVH9_9STRA</name>
<evidence type="ECO:0000313" key="2">
    <source>
        <dbReference type="EMBL" id="VEU33802.1"/>
    </source>
</evidence>
<proteinExistence type="predicted"/>
<dbReference type="AlphaFoldDB" id="A0A448YVH9"/>
<feature type="compositionally biased region" description="Basic residues" evidence="1">
    <location>
        <begin position="148"/>
        <end position="158"/>
    </location>
</feature>
<protein>
    <submittedName>
        <fullName evidence="2">Uncharacterized protein</fullName>
    </submittedName>
</protein>